<dbReference type="EMBL" id="BMRJ01000001">
    <property type="protein sequence ID" value="GGR22368.1"/>
    <property type="molecule type" value="Genomic_DNA"/>
</dbReference>
<reference evidence="5" key="2">
    <citation type="submission" date="2020-09" db="EMBL/GenBank/DDBJ databases">
        <authorList>
            <person name="Sun Q."/>
            <person name="Ohkuma M."/>
        </authorList>
    </citation>
    <scope>NUCLEOTIDE SEQUENCE</scope>
    <source>
        <strain evidence="5">JCM 3346</strain>
    </source>
</reference>
<dbReference type="SMART" id="SM00895">
    <property type="entry name" value="FCD"/>
    <property type="match status" value="1"/>
</dbReference>
<dbReference type="InterPro" id="IPR036390">
    <property type="entry name" value="WH_DNA-bd_sf"/>
</dbReference>
<dbReference type="SMART" id="SM00345">
    <property type="entry name" value="HTH_GNTR"/>
    <property type="match status" value="1"/>
</dbReference>
<dbReference type="InterPro" id="IPR011711">
    <property type="entry name" value="GntR_C"/>
</dbReference>
<dbReference type="Pfam" id="PF00392">
    <property type="entry name" value="GntR"/>
    <property type="match status" value="1"/>
</dbReference>
<dbReference type="InterPro" id="IPR008920">
    <property type="entry name" value="TF_FadR/GntR_C"/>
</dbReference>
<dbReference type="GO" id="GO:0003677">
    <property type="term" value="F:DNA binding"/>
    <property type="evidence" value="ECO:0007669"/>
    <property type="project" value="UniProtKB-KW"/>
</dbReference>
<dbReference type="SUPFAM" id="SSF46785">
    <property type="entry name" value="Winged helix' DNA-binding domain"/>
    <property type="match status" value="1"/>
</dbReference>
<accession>A0A918CFD2</accession>
<keyword evidence="2" id="KW-0238">DNA-binding</keyword>
<gene>
    <name evidence="5" type="ORF">GCM10010196_15010</name>
</gene>
<keyword evidence="3" id="KW-0804">Transcription</keyword>
<dbReference type="PANTHER" id="PTHR43537:SF5">
    <property type="entry name" value="UXU OPERON TRANSCRIPTIONAL REGULATOR"/>
    <property type="match status" value="1"/>
</dbReference>
<dbReference type="InterPro" id="IPR036388">
    <property type="entry name" value="WH-like_DNA-bd_sf"/>
</dbReference>
<evidence type="ECO:0000256" key="1">
    <source>
        <dbReference type="ARBA" id="ARBA00023015"/>
    </source>
</evidence>
<name>A0A918CFD2_AGRME</name>
<dbReference type="PROSITE" id="PS50949">
    <property type="entry name" value="HTH_GNTR"/>
    <property type="match status" value="1"/>
</dbReference>
<dbReference type="AlphaFoldDB" id="A0A918CFD2"/>
<organism evidence="5 6">
    <name type="scientific">Agromyces mediolanus</name>
    <name type="common">Corynebacterium mediolanum</name>
    <dbReference type="NCBI Taxonomy" id="41986"/>
    <lineage>
        <taxon>Bacteria</taxon>
        <taxon>Bacillati</taxon>
        <taxon>Actinomycetota</taxon>
        <taxon>Actinomycetes</taxon>
        <taxon>Micrococcales</taxon>
        <taxon>Microbacteriaceae</taxon>
        <taxon>Agromyces</taxon>
    </lineage>
</organism>
<evidence type="ECO:0000256" key="3">
    <source>
        <dbReference type="ARBA" id="ARBA00023163"/>
    </source>
</evidence>
<dbReference type="PRINTS" id="PR00035">
    <property type="entry name" value="HTHGNTR"/>
</dbReference>
<dbReference type="GO" id="GO:0003700">
    <property type="term" value="F:DNA-binding transcription factor activity"/>
    <property type="evidence" value="ECO:0007669"/>
    <property type="project" value="InterPro"/>
</dbReference>
<evidence type="ECO:0000259" key="4">
    <source>
        <dbReference type="PROSITE" id="PS50949"/>
    </source>
</evidence>
<dbReference type="Pfam" id="PF07729">
    <property type="entry name" value="FCD"/>
    <property type="match status" value="1"/>
</dbReference>
<evidence type="ECO:0000313" key="5">
    <source>
        <dbReference type="EMBL" id="GGR22368.1"/>
    </source>
</evidence>
<dbReference type="Proteomes" id="UP000610303">
    <property type="component" value="Unassembled WGS sequence"/>
</dbReference>
<keyword evidence="6" id="KW-1185">Reference proteome</keyword>
<comment type="caution">
    <text evidence="5">The sequence shown here is derived from an EMBL/GenBank/DDBJ whole genome shotgun (WGS) entry which is preliminary data.</text>
</comment>
<dbReference type="PANTHER" id="PTHR43537">
    <property type="entry name" value="TRANSCRIPTIONAL REGULATOR, GNTR FAMILY"/>
    <property type="match status" value="1"/>
</dbReference>
<proteinExistence type="predicted"/>
<dbReference type="CDD" id="cd07377">
    <property type="entry name" value="WHTH_GntR"/>
    <property type="match status" value="1"/>
</dbReference>
<evidence type="ECO:0000256" key="2">
    <source>
        <dbReference type="ARBA" id="ARBA00023125"/>
    </source>
</evidence>
<dbReference type="InterPro" id="IPR000524">
    <property type="entry name" value="Tscrpt_reg_HTH_GntR"/>
</dbReference>
<sequence length="222" mass="23522">MTDQVRTEAERVADALRESIIARTRPPGSRLIERTIAAELGVSRLPVRDALRVLEREGLVARVGRSIAVRQLGLRDLGELAEVSEAFDVVAARLAAERRDDAEVERIRSTFAEVGRSIGGDDAGATARSVLAYRGAIADASRNPFVLEISTLLRGREAGAVLAPRLIAEHGAAVVRAIEARDAAAADEGVRAQYAAARSAVRAEVLAELEAKVAASRAAGGR</sequence>
<dbReference type="Gene3D" id="1.20.120.530">
    <property type="entry name" value="GntR ligand-binding domain-like"/>
    <property type="match status" value="1"/>
</dbReference>
<feature type="domain" description="HTH gntR-type" evidence="4">
    <location>
        <begin position="6"/>
        <end position="72"/>
    </location>
</feature>
<reference evidence="5" key="1">
    <citation type="journal article" date="2014" name="Int. J. Syst. Evol. Microbiol.">
        <title>Complete genome sequence of Corynebacterium casei LMG S-19264T (=DSM 44701T), isolated from a smear-ripened cheese.</title>
        <authorList>
            <consortium name="US DOE Joint Genome Institute (JGI-PGF)"/>
            <person name="Walter F."/>
            <person name="Albersmeier A."/>
            <person name="Kalinowski J."/>
            <person name="Ruckert C."/>
        </authorList>
    </citation>
    <scope>NUCLEOTIDE SEQUENCE</scope>
    <source>
        <strain evidence="5">JCM 3346</strain>
    </source>
</reference>
<dbReference type="RefSeq" id="WP_189084620.1">
    <property type="nucleotide sequence ID" value="NZ_BMRJ01000001.1"/>
</dbReference>
<evidence type="ECO:0000313" key="6">
    <source>
        <dbReference type="Proteomes" id="UP000610303"/>
    </source>
</evidence>
<dbReference type="SUPFAM" id="SSF48008">
    <property type="entry name" value="GntR ligand-binding domain-like"/>
    <property type="match status" value="1"/>
</dbReference>
<dbReference type="Gene3D" id="1.10.10.10">
    <property type="entry name" value="Winged helix-like DNA-binding domain superfamily/Winged helix DNA-binding domain"/>
    <property type="match status" value="1"/>
</dbReference>
<protein>
    <recommendedName>
        <fullName evidence="4">HTH gntR-type domain-containing protein</fullName>
    </recommendedName>
</protein>
<keyword evidence="1" id="KW-0805">Transcription regulation</keyword>